<evidence type="ECO:0000256" key="5">
    <source>
        <dbReference type="ARBA" id="ARBA00023136"/>
    </source>
</evidence>
<evidence type="ECO:0000256" key="2">
    <source>
        <dbReference type="ARBA" id="ARBA00022723"/>
    </source>
</evidence>
<dbReference type="GO" id="GO:0060170">
    <property type="term" value="C:ciliary membrane"/>
    <property type="evidence" value="ECO:0007669"/>
    <property type="project" value="TreeGrafter"/>
</dbReference>
<organism evidence="7 8">
    <name type="scientific">Coemansia javaensis</name>
    <dbReference type="NCBI Taxonomy" id="2761396"/>
    <lineage>
        <taxon>Eukaryota</taxon>
        <taxon>Fungi</taxon>
        <taxon>Fungi incertae sedis</taxon>
        <taxon>Zoopagomycota</taxon>
        <taxon>Kickxellomycotina</taxon>
        <taxon>Kickxellomycetes</taxon>
        <taxon>Kickxellales</taxon>
        <taxon>Kickxellaceae</taxon>
        <taxon>Coemansia</taxon>
    </lineage>
</organism>
<evidence type="ECO:0000313" key="7">
    <source>
        <dbReference type="EMBL" id="KAJ2783261.1"/>
    </source>
</evidence>
<dbReference type="InterPro" id="IPR018247">
    <property type="entry name" value="EF_Hand_1_Ca_BS"/>
</dbReference>
<dbReference type="SUPFAM" id="SSF47473">
    <property type="entry name" value="EF-hand"/>
    <property type="match status" value="1"/>
</dbReference>
<evidence type="ECO:0000256" key="3">
    <source>
        <dbReference type="ARBA" id="ARBA00022737"/>
    </source>
</evidence>
<dbReference type="Gene3D" id="1.10.238.10">
    <property type="entry name" value="EF-hand"/>
    <property type="match status" value="1"/>
</dbReference>
<dbReference type="GO" id="GO:0098797">
    <property type="term" value="C:plasma membrane protein complex"/>
    <property type="evidence" value="ECO:0007669"/>
    <property type="project" value="TreeGrafter"/>
</dbReference>
<dbReference type="GO" id="GO:0005509">
    <property type="term" value="F:calcium ion binding"/>
    <property type="evidence" value="ECO:0007669"/>
    <property type="project" value="InterPro"/>
</dbReference>
<keyword evidence="2" id="KW-0479">Metal-binding</keyword>
<dbReference type="PANTHER" id="PTHR46819:SF1">
    <property type="entry name" value="EF-HAND CALCIUM-BINDING DOMAIN-CONTAINING PROTEIN 7"/>
    <property type="match status" value="1"/>
</dbReference>
<dbReference type="GO" id="GO:1903569">
    <property type="term" value="P:positive regulation of protein localization to ciliary membrane"/>
    <property type="evidence" value="ECO:0007669"/>
    <property type="project" value="TreeGrafter"/>
</dbReference>
<gene>
    <name evidence="7" type="ORF">H4R18_001780</name>
</gene>
<dbReference type="EMBL" id="JANBUL010000051">
    <property type="protein sequence ID" value="KAJ2783261.1"/>
    <property type="molecule type" value="Genomic_DNA"/>
</dbReference>
<evidence type="ECO:0000256" key="4">
    <source>
        <dbReference type="ARBA" id="ARBA00022837"/>
    </source>
</evidence>
<dbReference type="InterPro" id="IPR002048">
    <property type="entry name" value="EF_hand_dom"/>
</dbReference>
<dbReference type="InterPro" id="IPR052266">
    <property type="entry name" value="Miro-EF-hand_domain"/>
</dbReference>
<name>A0A9W8HBN3_9FUNG</name>
<dbReference type="Proteomes" id="UP001140217">
    <property type="component" value="Unassembled WGS sequence"/>
</dbReference>
<dbReference type="InterPro" id="IPR013567">
    <property type="entry name" value="EF_hand_assoc_2"/>
</dbReference>
<keyword evidence="4" id="KW-0106">Calcium</keyword>
<evidence type="ECO:0000259" key="6">
    <source>
        <dbReference type="PROSITE" id="PS50222"/>
    </source>
</evidence>
<evidence type="ECO:0000313" key="8">
    <source>
        <dbReference type="Proteomes" id="UP001140217"/>
    </source>
</evidence>
<sequence>MPAKLLDDDMDFTPECERALREVFARYDKDGDGALNEEELQAFAVFTNGSRFTESDLADIRAHLKCTPAGALCSDGFVELYHVQTAGGEDDETWRDLKKHGYNDDLQLAEDCAAGANDAGH</sequence>
<dbReference type="InterPro" id="IPR011992">
    <property type="entry name" value="EF-hand-dom_pair"/>
</dbReference>
<dbReference type="PANTHER" id="PTHR46819">
    <property type="entry name" value="EF-HAND CALCIUM-BINDING DOMAIN-CONTAINING PROTEIN 7"/>
    <property type="match status" value="1"/>
</dbReference>
<comment type="subcellular location">
    <subcellularLocation>
        <location evidence="1">Membrane</location>
    </subcellularLocation>
</comment>
<dbReference type="Pfam" id="PF08356">
    <property type="entry name" value="EF_assoc_2"/>
    <property type="match status" value="1"/>
</dbReference>
<comment type="caution">
    <text evidence="7">The sequence shown here is derived from an EMBL/GenBank/DDBJ whole genome shotgun (WGS) entry which is preliminary data.</text>
</comment>
<dbReference type="AlphaFoldDB" id="A0A9W8HBN3"/>
<protein>
    <recommendedName>
        <fullName evidence="6">EF-hand domain-containing protein</fullName>
    </recommendedName>
</protein>
<dbReference type="PROSITE" id="PS00018">
    <property type="entry name" value="EF_HAND_1"/>
    <property type="match status" value="1"/>
</dbReference>
<keyword evidence="8" id="KW-1185">Reference proteome</keyword>
<keyword evidence="3" id="KW-0677">Repeat</keyword>
<evidence type="ECO:0000256" key="1">
    <source>
        <dbReference type="ARBA" id="ARBA00004370"/>
    </source>
</evidence>
<keyword evidence="5" id="KW-0472">Membrane</keyword>
<dbReference type="PROSITE" id="PS50222">
    <property type="entry name" value="EF_HAND_2"/>
    <property type="match status" value="1"/>
</dbReference>
<accession>A0A9W8HBN3</accession>
<dbReference type="OrthoDB" id="26525at2759"/>
<reference evidence="7" key="1">
    <citation type="submission" date="2022-07" db="EMBL/GenBank/DDBJ databases">
        <title>Phylogenomic reconstructions and comparative analyses of Kickxellomycotina fungi.</title>
        <authorList>
            <person name="Reynolds N.K."/>
            <person name="Stajich J.E."/>
            <person name="Barry K."/>
            <person name="Grigoriev I.V."/>
            <person name="Crous P."/>
            <person name="Smith M.E."/>
        </authorList>
    </citation>
    <scope>NUCLEOTIDE SEQUENCE</scope>
    <source>
        <strain evidence="7">NBRC 105414</strain>
    </source>
</reference>
<feature type="domain" description="EF-hand" evidence="6">
    <location>
        <begin position="15"/>
        <end position="50"/>
    </location>
</feature>
<proteinExistence type="predicted"/>
<dbReference type="Pfam" id="PF00036">
    <property type="entry name" value="EF-hand_1"/>
    <property type="match status" value="1"/>
</dbReference>